<comment type="similarity">
    <text evidence="1">Belongs to the disease resistance NB-LRR family.</text>
</comment>
<evidence type="ECO:0000259" key="9">
    <source>
        <dbReference type="Pfam" id="PF18052"/>
    </source>
</evidence>
<comment type="caution">
    <text evidence="12">The sequence shown here is derived from an EMBL/GenBank/DDBJ whole genome shotgun (WGS) entry which is preliminary data.</text>
</comment>
<feature type="coiled-coil region" evidence="7">
    <location>
        <begin position="143"/>
        <end position="170"/>
    </location>
</feature>
<gene>
    <name evidence="12" type="ORF">KFK09_000970</name>
</gene>
<dbReference type="GO" id="GO:0006952">
    <property type="term" value="P:defense response"/>
    <property type="evidence" value="ECO:0007669"/>
    <property type="project" value="UniProtKB-KW"/>
</dbReference>
<evidence type="ECO:0000259" key="11">
    <source>
        <dbReference type="Pfam" id="PF25019"/>
    </source>
</evidence>
<feature type="domain" description="Disease resistance N-terminal" evidence="9">
    <location>
        <begin position="39"/>
        <end position="98"/>
    </location>
</feature>
<dbReference type="PRINTS" id="PR00364">
    <property type="entry name" value="DISEASERSIST"/>
</dbReference>
<dbReference type="GO" id="GO:0043531">
    <property type="term" value="F:ADP binding"/>
    <property type="evidence" value="ECO:0007669"/>
    <property type="project" value="InterPro"/>
</dbReference>
<dbReference type="Pfam" id="PF00931">
    <property type="entry name" value="NB-ARC"/>
    <property type="match status" value="1"/>
</dbReference>
<dbReference type="Pfam" id="PF18052">
    <property type="entry name" value="Rx_N"/>
    <property type="match status" value="1"/>
</dbReference>
<keyword evidence="6" id="KW-0067">ATP-binding</keyword>
<dbReference type="InterPro" id="IPR058922">
    <property type="entry name" value="WHD_DRP"/>
</dbReference>
<evidence type="ECO:0000256" key="5">
    <source>
        <dbReference type="ARBA" id="ARBA00022821"/>
    </source>
</evidence>
<evidence type="ECO:0000256" key="4">
    <source>
        <dbReference type="ARBA" id="ARBA00022741"/>
    </source>
</evidence>
<dbReference type="PANTHER" id="PTHR36766">
    <property type="entry name" value="PLANT BROAD-SPECTRUM MILDEW RESISTANCE PROTEIN RPW8"/>
    <property type="match status" value="1"/>
</dbReference>
<feature type="domain" description="NB-ARC" evidence="8">
    <location>
        <begin position="205"/>
        <end position="370"/>
    </location>
</feature>
<keyword evidence="7" id="KW-0175">Coiled coil</keyword>
<evidence type="ECO:0000256" key="1">
    <source>
        <dbReference type="ARBA" id="ARBA00008894"/>
    </source>
</evidence>
<keyword evidence="13" id="KW-1185">Reference proteome</keyword>
<proteinExistence type="inferred from homology"/>
<keyword evidence="2" id="KW-0433">Leucine-rich repeat</keyword>
<evidence type="ECO:0000256" key="6">
    <source>
        <dbReference type="ARBA" id="ARBA00022840"/>
    </source>
</evidence>
<organism evidence="12 13">
    <name type="scientific">Dendrobium nobile</name>
    <name type="common">Orchid</name>
    <dbReference type="NCBI Taxonomy" id="94219"/>
    <lineage>
        <taxon>Eukaryota</taxon>
        <taxon>Viridiplantae</taxon>
        <taxon>Streptophyta</taxon>
        <taxon>Embryophyta</taxon>
        <taxon>Tracheophyta</taxon>
        <taxon>Spermatophyta</taxon>
        <taxon>Magnoliopsida</taxon>
        <taxon>Liliopsida</taxon>
        <taxon>Asparagales</taxon>
        <taxon>Orchidaceae</taxon>
        <taxon>Epidendroideae</taxon>
        <taxon>Malaxideae</taxon>
        <taxon>Dendrobiinae</taxon>
        <taxon>Dendrobium</taxon>
    </lineage>
</organism>
<dbReference type="Gene3D" id="3.80.10.10">
    <property type="entry name" value="Ribonuclease Inhibitor"/>
    <property type="match status" value="4"/>
</dbReference>
<protein>
    <submittedName>
        <fullName evidence="12">Uncharacterized protein</fullName>
    </submittedName>
</protein>
<dbReference type="Pfam" id="PF25019">
    <property type="entry name" value="LRR_R13L1-DRL21"/>
    <property type="match status" value="1"/>
</dbReference>
<dbReference type="InterPro" id="IPR027417">
    <property type="entry name" value="P-loop_NTPase"/>
</dbReference>
<evidence type="ECO:0000259" key="8">
    <source>
        <dbReference type="Pfam" id="PF00931"/>
    </source>
</evidence>
<dbReference type="SUPFAM" id="SSF52540">
    <property type="entry name" value="P-loop containing nucleoside triphosphate hydrolases"/>
    <property type="match status" value="1"/>
</dbReference>
<dbReference type="InterPro" id="IPR032675">
    <property type="entry name" value="LRR_dom_sf"/>
</dbReference>
<name>A0A8T3CD25_DENNO</name>
<dbReference type="OrthoDB" id="748871at2759"/>
<dbReference type="Gene3D" id="1.20.5.4130">
    <property type="match status" value="1"/>
</dbReference>
<evidence type="ECO:0000256" key="3">
    <source>
        <dbReference type="ARBA" id="ARBA00022737"/>
    </source>
</evidence>
<dbReference type="Proteomes" id="UP000829196">
    <property type="component" value="Unassembled WGS sequence"/>
</dbReference>
<dbReference type="PANTHER" id="PTHR36766:SF40">
    <property type="entry name" value="DISEASE RESISTANCE PROTEIN RGA3"/>
    <property type="match status" value="1"/>
</dbReference>
<dbReference type="InterPro" id="IPR056789">
    <property type="entry name" value="LRR_R13L1-DRL21"/>
</dbReference>
<dbReference type="SUPFAM" id="SSF52058">
    <property type="entry name" value="L domain-like"/>
    <property type="match status" value="2"/>
</dbReference>
<evidence type="ECO:0000256" key="2">
    <source>
        <dbReference type="ARBA" id="ARBA00022614"/>
    </source>
</evidence>
<dbReference type="GO" id="GO:0005524">
    <property type="term" value="F:ATP binding"/>
    <property type="evidence" value="ECO:0007669"/>
    <property type="project" value="UniProtKB-KW"/>
</dbReference>
<reference evidence="12" key="1">
    <citation type="journal article" date="2022" name="Front. Genet.">
        <title>Chromosome-Scale Assembly of the Dendrobium nobile Genome Provides Insights Into the Molecular Mechanism of the Biosynthesis of the Medicinal Active Ingredient of Dendrobium.</title>
        <authorList>
            <person name="Xu Q."/>
            <person name="Niu S.-C."/>
            <person name="Li K.-L."/>
            <person name="Zheng P.-J."/>
            <person name="Zhang X.-J."/>
            <person name="Jia Y."/>
            <person name="Liu Y."/>
            <person name="Niu Y.-X."/>
            <person name="Yu L.-H."/>
            <person name="Chen D.-F."/>
            <person name="Zhang G.-Q."/>
        </authorList>
    </citation>
    <scope>NUCLEOTIDE SEQUENCE</scope>
    <source>
        <tissue evidence="12">Leaf</tissue>
    </source>
</reference>
<keyword evidence="3" id="KW-0677">Repeat</keyword>
<dbReference type="InterPro" id="IPR041118">
    <property type="entry name" value="Rx_N"/>
</dbReference>
<evidence type="ECO:0000313" key="12">
    <source>
        <dbReference type="EMBL" id="KAI0531415.1"/>
    </source>
</evidence>
<keyword evidence="4" id="KW-0547">Nucleotide-binding</keyword>
<feature type="domain" description="Disease resistance protein winged helix" evidence="10">
    <location>
        <begin position="453"/>
        <end position="520"/>
    </location>
</feature>
<evidence type="ECO:0000256" key="7">
    <source>
        <dbReference type="SAM" id="Coils"/>
    </source>
</evidence>
<feature type="domain" description="R13L1/DRL21-like LRR repeat region" evidence="11">
    <location>
        <begin position="720"/>
        <end position="865"/>
    </location>
</feature>
<sequence>MADIIAMFNRWAKSALLALLDGSSSSYSLVEPTRGNALDDFQRIMRILPRIKAVLEDAEEREIQDRFVKLWLSELRLLAYDIDDVIDEYEYDVLVAQMEARAAEESDHCGKCKQGDDEHHDENEQVEGHSILAFSSTQVPTISDGMAKKLREIQERFNELERDRKALNLREEDGMRRTVSAQNSRLTSSLVDESSIIGRKSEKEKIVRLLFSDLQVSNKITVIPIVGMGGVGKTTLAQLIYNDPKIHQYFDLRLWIYVSEDFDLVKLTKEIYGSITNKPYEKDVRFDYLQDSIRKELVKFKRIFLVLDDVWNEKQCLWEPLLIPFHNAGIVNILLTTRNKKVADVIRTINILHLGCLSEEQGWCLFQQRALCDDENLIKIGRRIVNKCGGLPLAIKLLGSHLRFERDEEAWMSILESELWDLDLGTNEILPALKLSYQRMPIHLKPCFRYCSMFPKNKLPSKNHLVWLWMAQGYIQSKITGQTMEEIGRGYFDELLGRSFLQATEFEDSFNMHDLIFDLAGFVSGNEFITMNMEASKQNKCISNNVRHIALHDQLTNKEALKGSLVYPFLSRHVALRSLIYYGQRTTDDFQLLDSIRLRAVHIQIDHFDLDLSNFLGSIASLKHLHYLCIRTLRDFRLKKFNLSSLFNSLHSFCNLHVLDLLGFSQPIMLPTSIKNLINLRHLILPFGSYMPCGLSKLTFLQTLKHLVVMEDERCKCGGLGEIEDLASLTGSCCINNIRYAPDVDCIKKANINRKKHIWGLCINWHNSMYRSRSFDVHISFNPFLKVEKNSFELEKAKLDALRPHNNLKKLEIYDYPGVQFSLWLGDPAYTKLQDITLEGCNKWDGSGGVLDRDLPCLRSISIIDCANLKSIKIFQSSSLCRLLVKQCPEIITLHGLCSLHRLEKLEIIKCYNLMISAEEKLPSKLHFVWFEECWKLKSIPGLQSLHSLEELKLKRCPKLKLSLDEQLSTMHAVLEIIDCPGLREWCQKYGFRVTLELSKIKELTVRSISAVISYYGSGNLVSLKTLNMLECSESDFPKNEWIPCSLYTLHLNSCQHVKFLPSYQNLFALRLLKIWRCKALTCLPGLEMMKSLENLEIIECPQFTMSPDHNLPSKLRLLLISDCPALLCLLGLQQLFSLQYLKLYACPELMLPPPEQLPFMLHVQLQLFNCPKLIDWCQKYNLRYNNEESPKELFVRSNEQMKLWLEEASVLFENICVLDYDGAILETEKWPAFQLVGIYICSCVHFKSLSLMKNFTRLKQLRIWDCSHLEELFGLDRVATLQDIDISNCPNFHFISRFPKSLQSLAIDRCNKLRSLDCKEMNLSSLEISSCSTLKFINELRLSQASLCFLKISNCPELYIHDELLHMLNPNNVEISACPQLQKWCQKQSVAYI</sequence>
<dbReference type="Gene3D" id="1.10.10.10">
    <property type="entry name" value="Winged helix-like DNA-binding domain superfamily/Winged helix DNA-binding domain"/>
    <property type="match status" value="1"/>
</dbReference>
<keyword evidence="5" id="KW-0611">Plant defense</keyword>
<dbReference type="InterPro" id="IPR042197">
    <property type="entry name" value="Apaf_helical"/>
</dbReference>
<dbReference type="GO" id="GO:0051707">
    <property type="term" value="P:response to other organism"/>
    <property type="evidence" value="ECO:0007669"/>
    <property type="project" value="UniProtKB-ARBA"/>
</dbReference>
<dbReference type="InterPro" id="IPR036388">
    <property type="entry name" value="WH-like_DNA-bd_sf"/>
</dbReference>
<dbReference type="Gene3D" id="3.40.50.300">
    <property type="entry name" value="P-loop containing nucleotide triphosphate hydrolases"/>
    <property type="match status" value="1"/>
</dbReference>
<dbReference type="SMR" id="A0A8T3CD25"/>
<dbReference type="EMBL" id="JAGYWB010000001">
    <property type="protein sequence ID" value="KAI0531415.1"/>
    <property type="molecule type" value="Genomic_DNA"/>
</dbReference>
<evidence type="ECO:0000313" key="13">
    <source>
        <dbReference type="Proteomes" id="UP000829196"/>
    </source>
</evidence>
<accession>A0A8T3CD25</accession>
<dbReference type="SUPFAM" id="SSF52047">
    <property type="entry name" value="RNI-like"/>
    <property type="match status" value="1"/>
</dbReference>
<dbReference type="Pfam" id="PF23559">
    <property type="entry name" value="WHD_DRP"/>
    <property type="match status" value="1"/>
</dbReference>
<dbReference type="Gene3D" id="1.10.8.430">
    <property type="entry name" value="Helical domain of apoptotic protease-activating factors"/>
    <property type="match status" value="1"/>
</dbReference>
<evidence type="ECO:0000259" key="10">
    <source>
        <dbReference type="Pfam" id="PF23559"/>
    </source>
</evidence>
<dbReference type="InterPro" id="IPR002182">
    <property type="entry name" value="NB-ARC"/>
</dbReference>